<evidence type="ECO:0000256" key="1">
    <source>
        <dbReference type="SAM" id="Phobius"/>
    </source>
</evidence>
<dbReference type="Proteomes" id="UP000622533">
    <property type="component" value="Unassembled WGS sequence"/>
</dbReference>
<feature type="chain" id="PRO_5035235534" evidence="2">
    <location>
        <begin position="22"/>
        <end position="552"/>
    </location>
</feature>
<keyword evidence="1" id="KW-0812">Transmembrane</keyword>
<keyword evidence="1" id="KW-0472">Membrane</keyword>
<proteinExistence type="predicted"/>
<feature type="signal peptide" evidence="2">
    <location>
        <begin position="1"/>
        <end position="21"/>
    </location>
</feature>
<evidence type="ECO:0000313" key="4">
    <source>
        <dbReference type="Proteomes" id="UP000622533"/>
    </source>
</evidence>
<comment type="caution">
    <text evidence="3">The sequence shown here is derived from an EMBL/GenBank/DDBJ whole genome shotgun (WGS) entry which is preliminary data.</text>
</comment>
<dbReference type="AlphaFoldDB" id="A0A8J6ZIV4"/>
<gene>
    <name evidence="3" type="ORF">IQ276_05375</name>
</gene>
<feature type="transmembrane region" description="Helical" evidence="1">
    <location>
        <begin position="484"/>
        <end position="507"/>
    </location>
</feature>
<accession>A0A8J6ZIV4</accession>
<keyword evidence="1" id="KW-1133">Transmembrane helix</keyword>
<evidence type="ECO:0000313" key="3">
    <source>
        <dbReference type="EMBL" id="MBE9021909.1"/>
    </source>
</evidence>
<evidence type="ECO:0000256" key="2">
    <source>
        <dbReference type="SAM" id="SignalP"/>
    </source>
</evidence>
<dbReference type="RefSeq" id="WP_193914257.1">
    <property type="nucleotide sequence ID" value="NZ_JADEXS020000001.1"/>
</dbReference>
<organism evidence="3 4">
    <name type="scientific">Desmonostoc muscorum LEGE 12446</name>
    <dbReference type="NCBI Taxonomy" id="1828758"/>
    <lineage>
        <taxon>Bacteria</taxon>
        <taxon>Bacillati</taxon>
        <taxon>Cyanobacteriota</taxon>
        <taxon>Cyanophyceae</taxon>
        <taxon>Nostocales</taxon>
        <taxon>Nostocaceae</taxon>
        <taxon>Desmonostoc</taxon>
    </lineage>
</organism>
<keyword evidence="4" id="KW-1185">Reference proteome</keyword>
<reference evidence="3" key="1">
    <citation type="submission" date="2020-10" db="EMBL/GenBank/DDBJ databases">
        <authorList>
            <person name="Castelo-Branco R."/>
            <person name="Eusebio N."/>
            <person name="Adriana R."/>
            <person name="Vieira A."/>
            <person name="Brugerolle De Fraissinette N."/>
            <person name="Rezende De Castro R."/>
            <person name="Schneider M.P."/>
            <person name="Vasconcelos V."/>
            <person name="Leao P.N."/>
        </authorList>
    </citation>
    <scope>NUCLEOTIDE SEQUENCE</scope>
    <source>
        <strain evidence="3">LEGE 12446</strain>
    </source>
</reference>
<feature type="transmembrane region" description="Helical" evidence="1">
    <location>
        <begin position="274"/>
        <end position="291"/>
    </location>
</feature>
<sequence length="552" mass="61080">MKRWITAALLILLICPAPAVAQTNVKIEVDAKDKPLEVKGWLGEENALISNIRLTASGGNITAWTFLPSDLKRTEGDEVIGRQQIELMGERKLEAGLPKDFQVKLNGVKLPGTYQGQIEILLPSQKRSEALVIPLTVKAKARPALVPVKDSEQVQLQLVRCSWDCGLAHLLLPASAFQDQRLIYLDNPNQATVLLTSAEVILQGKQTNYQITKTEVESPLSPQTLAANKIISLPLNWKRSQIPPDQYTGTVYLTMEGREGRLSIPVNLSMRTGPAMPIFVLLVGIVLGRLFKYMQEKGIPQSDALAKVYEVENMIAQVDQQDQEILSPMVNKVRNSVSQMDLETVNADLAKIKERLNCLTSLRKIEQQLKGMEQDPDVGGENGLLAKINEARKCIKFENYDKAKELLQQIQESIVKLSKVMMGADQKPDPSLTAAANEAAVAITSAERATQVQKTKSARFAWLRQLLIAIAGVSNELRAETTFWIVRPLLSLTLLLGLSLVGIRALYVEKGMTFGADPFSNYLELILWGLSADVASRSLSNLPGEERQRTKE</sequence>
<dbReference type="EMBL" id="JADEXS010000045">
    <property type="protein sequence ID" value="MBE9021909.1"/>
    <property type="molecule type" value="Genomic_DNA"/>
</dbReference>
<protein>
    <submittedName>
        <fullName evidence="3">Uncharacterized protein</fullName>
    </submittedName>
</protein>
<name>A0A8J6ZIV4_DESMC</name>
<keyword evidence="2" id="KW-0732">Signal</keyword>